<dbReference type="EMBL" id="JBHSCZ010000001">
    <property type="protein sequence ID" value="MFC4261289.1"/>
    <property type="molecule type" value="Genomic_DNA"/>
</dbReference>
<feature type="domain" description="DUF4268" evidence="1">
    <location>
        <begin position="10"/>
        <end position="145"/>
    </location>
</feature>
<keyword evidence="3" id="KW-1185">Reference proteome</keyword>
<name>A0ABV8QQH5_9BACT</name>
<evidence type="ECO:0000259" key="1">
    <source>
        <dbReference type="Pfam" id="PF14088"/>
    </source>
</evidence>
<comment type="caution">
    <text evidence="2">The sequence shown here is derived from an EMBL/GenBank/DDBJ whole genome shotgun (WGS) entry which is preliminary data.</text>
</comment>
<dbReference type="Proteomes" id="UP001595907">
    <property type="component" value="Unassembled WGS sequence"/>
</dbReference>
<evidence type="ECO:0000313" key="3">
    <source>
        <dbReference type="Proteomes" id="UP001595907"/>
    </source>
</evidence>
<accession>A0ABV8QQH5</accession>
<dbReference type="InterPro" id="IPR025364">
    <property type="entry name" value="DUF4268"/>
</dbReference>
<organism evidence="2 3">
    <name type="scientific">Ferruginibacter yonginensis</name>
    <dbReference type="NCBI Taxonomy" id="1310416"/>
    <lineage>
        <taxon>Bacteria</taxon>
        <taxon>Pseudomonadati</taxon>
        <taxon>Bacteroidota</taxon>
        <taxon>Chitinophagia</taxon>
        <taxon>Chitinophagales</taxon>
        <taxon>Chitinophagaceae</taxon>
        <taxon>Ferruginibacter</taxon>
    </lineage>
</organism>
<sequence length="152" mass="18225">MYTKEQASAIRQKFWTKFGQYMSPVPPAGFEKVNWVNYKTGIKGIFFKADVDQNTAKVFIEINVKDMMLQHQYFEIFDNFANQFEKIVGEGWYWRKQYQKETGETVSIISIELKHVTVFDEQYWPSIISFFKQHLMALDRFWNDFKPAFETI</sequence>
<proteinExistence type="predicted"/>
<dbReference type="Pfam" id="PF14088">
    <property type="entry name" value="DUF4268"/>
    <property type="match status" value="1"/>
</dbReference>
<evidence type="ECO:0000313" key="2">
    <source>
        <dbReference type="EMBL" id="MFC4261289.1"/>
    </source>
</evidence>
<reference evidence="3" key="1">
    <citation type="journal article" date="2019" name="Int. J. Syst. Evol. Microbiol.">
        <title>The Global Catalogue of Microorganisms (GCM) 10K type strain sequencing project: providing services to taxonomists for standard genome sequencing and annotation.</title>
        <authorList>
            <consortium name="The Broad Institute Genomics Platform"/>
            <consortium name="The Broad Institute Genome Sequencing Center for Infectious Disease"/>
            <person name="Wu L."/>
            <person name="Ma J."/>
        </authorList>
    </citation>
    <scope>NUCLEOTIDE SEQUENCE [LARGE SCALE GENOMIC DNA]</scope>
    <source>
        <strain evidence="3">CECT 8289</strain>
    </source>
</reference>
<gene>
    <name evidence="2" type="ORF">ACFOWM_00235</name>
</gene>
<dbReference type="RefSeq" id="WP_379705354.1">
    <property type="nucleotide sequence ID" value="NZ_JBHSCZ010000001.1"/>
</dbReference>
<protein>
    <submittedName>
        <fullName evidence="2">DUF4268 domain-containing protein</fullName>
    </submittedName>
</protein>